<feature type="domain" description="Potassium channel" evidence="2">
    <location>
        <begin position="1"/>
        <end position="38"/>
    </location>
</feature>
<protein>
    <recommendedName>
        <fullName evidence="2">Potassium channel domain-containing protein</fullName>
    </recommendedName>
</protein>
<gene>
    <name evidence="3" type="ORF">FNK824_LOCUS42460</name>
</gene>
<feature type="transmembrane region" description="Helical" evidence="1">
    <location>
        <begin position="12"/>
        <end position="34"/>
    </location>
</feature>
<accession>A0A820LE59</accession>
<reference evidence="3" key="1">
    <citation type="submission" date="2021-02" db="EMBL/GenBank/DDBJ databases">
        <authorList>
            <person name="Nowell W R."/>
        </authorList>
    </citation>
    <scope>NUCLEOTIDE SEQUENCE</scope>
</reference>
<dbReference type="SUPFAM" id="SSF81324">
    <property type="entry name" value="Voltage-gated potassium channels"/>
    <property type="match status" value="1"/>
</dbReference>
<comment type="caution">
    <text evidence="3">The sequence shown here is derived from an EMBL/GenBank/DDBJ whole genome shotgun (WGS) entry which is preliminary data.</text>
</comment>
<keyword evidence="1" id="KW-0812">Transmembrane</keyword>
<evidence type="ECO:0000313" key="4">
    <source>
        <dbReference type="Proteomes" id="UP000663874"/>
    </source>
</evidence>
<dbReference type="Pfam" id="PF07885">
    <property type="entry name" value="Ion_trans_2"/>
    <property type="match status" value="1"/>
</dbReference>
<organism evidence="3 4">
    <name type="scientific">Rotaria sordida</name>
    <dbReference type="NCBI Taxonomy" id="392033"/>
    <lineage>
        <taxon>Eukaryota</taxon>
        <taxon>Metazoa</taxon>
        <taxon>Spiralia</taxon>
        <taxon>Gnathifera</taxon>
        <taxon>Rotifera</taxon>
        <taxon>Eurotatoria</taxon>
        <taxon>Bdelloidea</taxon>
        <taxon>Philodinida</taxon>
        <taxon>Philodinidae</taxon>
        <taxon>Rotaria</taxon>
    </lineage>
</organism>
<dbReference type="AlphaFoldDB" id="A0A820LE59"/>
<keyword evidence="1" id="KW-0472">Membrane</keyword>
<sequence>YGDMYPITVLGRIFACACAYFGVATGGILISILVDRYQRVYNRKKFFPE</sequence>
<dbReference type="Gene3D" id="1.10.287.70">
    <property type="match status" value="1"/>
</dbReference>
<evidence type="ECO:0000259" key="2">
    <source>
        <dbReference type="Pfam" id="PF07885"/>
    </source>
</evidence>
<feature type="non-terminal residue" evidence="3">
    <location>
        <position position="1"/>
    </location>
</feature>
<dbReference type="EMBL" id="CAJOBE010050134">
    <property type="protein sequence ID" value="CAF4354584.1"/>
    <property type="molecule type" value="Genomic_DNA"/>
</dbReference>
<name>A0A820LE59_9BILA</name>
<keyword evidence="1" id="KW-1133">Transmembrane helix</keyword>
<evidence type="ECO:0000256" key="1">
    <source>
        <dbReference type="SAM" id="Phobius"/>
    </source>
</evidence>
<proteinExistence type="predicted"/>
<feature type="non-terminal residue" evidence="3">
    <location>
        <position position="49"/>
    </location>
</feature>
<dbReference type="Proteomes" id="UP000663874">
    <property type="component" value="Unassembled WGS sequence"/>
</dbReference>
<dbReference type="InterPro" id="IPR013099">
    <property type="entry name" value="K_chnl_dom"/>
</dbReference>
<evidence type="ECO:0000313" key="3">
    <source>
        <dbReference type="EMBL" id="CAF4354584.1"/>
    </source>
</evidence>